<comment type="caution">
    <text evidence="1">The sequence shown here is derived from an EMBL/GenBank/DDBJ whole genome shotgun (WGS) entry which is preliminary data.</text>
</comment>
<reference evidence="1" key="2">
    <citation type="submission" date="2020-09" db="EMBL/GenBank/DDBJ databases">
        <authorList>
            <person name="Sun Q."/>
            <person name="Ohkuma M."/>
        </authorList>
    </citation>
    <scope>NUCLEOTIDE SEQUENCE</scope>
    <source>
        <strain evidence="1">JCM 10088</strain>
    </source>
</reference>
<name>A0A830GUZ8_9CREN</name>
<reference evidence="1" key="1">
    <citation type="journal article" date="2014" name="Int. J. Syst. Evol. Microbiol.">
        <title>Complete genome sequence of Corynebacterium casei LMG S-19264T (=DSM 44701T), isolated from a smear-ripened cheese.</title>
        <authorList>
            <consortium name="US DOE Joint Genome Institute (JGI-PGF)"/>
            <person name="Walter F."/>
            <person name="Albersmeier A."/>
            <person name="Kalinowski J."/>
            <person name="Ruckert C."/>
        </authorList>
    </citation>
    <scope>NUCLEOTIDE SEQUENCE</scope>
    <source>
        <strain evidence="1">JCM 10088</strain>
    </source>
</reference>
<sequence length="506" mass="54374">MPIYVIGPAILTQELTSIGINQSLIKPITINQLAGLPNGSVAVIDWPLVRPSIVVSDPGGKVEVNLTSPVIRELINATARGDVIGIYANASDEDVVEFILAYSWARAVNNELVLVGADFREEVPDYLTAYPIIPVSGKEPVIFVVRWVKPRGLIIGPIYANQLTQLIVNIMRPTISLNAVNGVIDTVDPCYAEYQQYNGASNPSPSVYSTNSSTLIWAAPMWTSTSYSGIQAYSDDNGSFYWDTCLDLSNSINEEQLSGYGPTYYLTANVIGYESYFESSTMYDNGGFEVSQVGAIDYYTSYQQYSAGGSNAFIGDQGGGTFGSSSWDPPSTSETASYTVSIGVGLSGSSVSVGISLPAGTSESISGSLNPAKTISFNGWTVEVSNITWAFNIDRSANQQDFPNSFEDVTPAGIYLSNFNPSQQYLAFFNVDFENYAVTASYICDYYAYQTIWTDAQWQISITPQSSTTASITGGTGIYLSPNAPPGSYVSGMSSGVAYTPCPAPH</sequence>
<evidence type="ECO:0000313" key="1">
    <source>
        <dbReference type="EMBL" id="GGP20134.1"/>
    </source>
</evidence>
<gene>
    <name evidence="1" type="ORF">GCM10007981_06980</name>
</gene>
<dbReference type="AlphaFoldDB" id="A0A830GUZ8"/>
<proteinExistence type="predicted"/>
<dbReference type="EMBL" id="BMNL01000002">
    <property type="protein sequence ID" value="GGP20134.1"/>
    <property type="molecule type" value="Genomic_DNA"/>
</dbReference>
<dbReference type="Proteomes" id="UP000610960">
    <property type="component" value="Unassembled WGS sequence"/>
</dbReference>
<accession>A0A830GUZ8</accession>
<evidence type="ECO:0000313" key="2">
    <source>
        <dbReference type="Proteomes" id="UP000610960"/>
    </source>
</evidence>
<keyword evidence="2" id="KW-1185">Reference proteome</keyword>
<protein>
    <submittedName>
        <fullName evidence="1">Uncharacterized protein</fullName>
    </submittedName>
</protein>
<organism evidence="1 2">
    <name type="scientific">Thermocladium modestius</name>
    <dbReference type="NCBI Taxonomy" id="62609"/>
    <lineage>
        <taxon>Archaea</taxon>
        <taxon>Thermoproteota</taxon>
        <taxon>Thermoprotei</taxon>
        <taxon>Thermoproteales</taxon>
        <taxon>Thermoproteaceae</taxon>
        <taxon>Thermocladium</taxon>
    </lineage>
</organism>